<dbReference type="Proteomes" id="UP001165121">
    <property type="component" value="Unassembled WGS sequence"/>
</dbReference>
<evidence type="ECO:0000256" key="1">
    <source>
        <dbReference type="SAM" id="MobiDB-lite"/>
    </source>
</evidence>
<proteinExistence type="predicted"/>
<keyword evidence="3" id="KW-1185">Reference proteome</keyword>
<feature type="region of interest" description="Disordered" evidence="1">
    <location>
        <begin position="35"/>
        <end position="54"/>
    </location>
</feature>
<dbReference type="AlphaFoldDB" id="A0A9W7CW43"/>
<evidence type="ECO:0000313" key="2">
    <source>
        <dbReference type="EMBL" id="GMF42799.1"/>
    </source>
</evidence>
<dbReference type="OrthoDB" id="145487at2759"/>
<dbReference type="SUPFAM" id="SSF56672">
    <property type="entry name" value="DNA/RNA polymerases"/>
    <property type="match status" value="1"/>
</dbReference>
<name>A0A9W7CW43_9STRA</name>
<protein>
    <submittedName>
        <fullName evidence="2">Unnamed protein product</fullName>
    </submittedName>
</protein>
<sequence length="319" mass="35067">MCVVSGAETTVTIPVSAQRLCTRPRADVTIPGIATGSKKIRQPAGAGPPAGDTVERVDIGHAVSKTAAPSESPSHCKKKDDKPNLVILKANSKRESSLRALVAVVDVASSVYRVDTATGDNRQDPKRLDAYGYWSPVSEDGAREPSDASVGVDFTSSYELEAFRPRPARWTHRADLHPLGRREDESEAEELKQVVTEGADALSAKSKKERFDEQSWDSLKSSPLYEVLREYKDVLPDDIPAELPQDKGVQHEIDLVPGTKYCVTRQWPLPREQVKAIDDFFESRRKAGKCGNQSPSTARPRYVSRRHRAGGASFMLITS</sequence>
<accession>A0A9W7CW43</accession>
<dbReference type="InterPro" id="IPR043502">
    <property type="entry name" value="DNA/RNA_pol_sf"/>
</dbReference>
<gene>
    <name evidence="2" type="ORF">Pfra01_001417200</name>
</gene>
<comment type="caution">
    <text evidence="2">The sequence shown here is derived from an EMBL/GenBank/DDBJ whole genome shotgun (WGS) entry which is preliminary data.</text>
</comment>
<reference evidence="2" key="1">
    <citation type="submission" date="2023-04" db="EMBL/GenBank/DDBJ databases">
        <title>Phytophthora fragariaefolia NBRC 109709.</title>
        <authorList>
            <person name="Ichikawa N."/>
            <person name="Sato H."/>
            <person name="Tonouchi N."/>
        </authorList>
    </citation>
    <scope>NUCLEOTIDE SEQUENCE</scope>
    <source>
        <strain evidence="2">NBRC 109709</strain>
    </source>
</reference>
<organism evidence="2 3">
    <name type="scientific">Phytophthora fragariaefolia</name>
    <dbReference type="NCBI Taxonomy" id="1490495"/>
    <lineage>
        <taxon>Eukaryota</taxon>
        <taxon>Sar</taxon>
        <taxon>Stramenopiles</taxon>
        <taxon>Oomycota</taxon>
        <taxon>Peronosporomycetes</taxon>
        <taxon>Peronosporales</taxon>
        <taxon>Peronosporaceae</taxon>
        <taxon>Phytophthora</taxon>
    </lineage>
</organism>
<dbReference type="EMBL" id="BSXT01001473">
    <property type="protein sequence ID" value="GMF42799.1"/>
    <property type="molecule type" value="Genomic_DNA"/>
</dbReference>
<evidence type="ECO:0000313" key="3">
    <source>
        <dbReference type="Proteomes" id="UP001165121"/>
    </source>
</evidence>